<evidence type="ECO:0000313" key="2">
    <source>
        <dbReference type="Proteomes" id="UP000241229"/>
    </source>
</evidence>
<proteinExistence type="predicted"/>
<reference evidence="1 2" key="1">
    <citation type="submission" date="2018-03" db="EMBL/GenBank/DDBJ databases">
        <title>The draft genome of Mesorhizobium sp. 6GN-30.</title>
        <authorList>
            <person name="Liu L."/>
            <person name="Li L."/>
            <person name="Wang T."/>
            <person name="Zhang X."/>
            <person name="Liang L."/>
        </authorList>
    </citation>
    <scope>NUCLEOTIDE SEQUENCE [LARGE SCALE GENOMIC DNA]</scope>
    <source>
        <strain evidence="1 2">6GN30</strain>
    </source>
</reference>
<comment type="caution">
    <text evidence="1">The sequence shown here is derived from an EMBL/GenBank/DDBJ whole genome shotgun (WGS) entry which is preliminary data.</text>
</comment>
<name>A0A2P7SFC2_9HYPH</name>
<dbReference type="EMBL" id="PXYK01000008">
    <property type="protein sequence ID" value="PSJ61075.1"/>
    <property type="molecule type" value="Genomic_DNA"/>
</dbReference>
<evidence type="ECO:0000313" key="1">
    <source>
        <dbReference type="EMBL" id="PSJ61075.1"/>
    </source>
</evidence>
<dbReference type="Proteomes" id="UP000241229">
    <property type="component" value="Unassembled WGS sequence"/>
</dbReference>
<dbReference type="AlphaFoldDB" id="A0A2P7SFC2"/>
<organism evidence="1 2">
    <name type="scientific">Kumtagia ephedrae</name>
    <dbReference type="NCBI Taxonomy" id="2116701"/>
    <lineage>
        <taxon>Bacteria</taxon>
        <taxon>Pseudomonadati</taxon>
        <taxon>Pseudomonadota</taxon>
        <taxon>Alphaproteobacteria</taxon>
        <taxon>Hyphomicrobiales</taxon>
        <taxon>Phyllobacteriaceae</taxon>
        <taxon>Kumtagia</taxon>
    </lineage>
</organism>
<sequence>MDRRPGLQWHTGRLKEQIMLSPAVGRHGMTANGMANSAELRILTKAVDDYCREHRVADGPARDHIAYLVMQLFRQGAIDPLQLEEGLDAIIEANATVSARPRTQRPS</sequence>
<keyword evidence="2" id="KW-1185">Reference proteome</keyword>
<gene>
    <name evidence="1" type="ORF">C7I84_10255</name>
</gene>
<protein>
    <submittedName>
        <fullName evidence="1">Uncharacterized protein</fullName>
    </submittedName>
</protein>
<accession>A0A2P7SFC2</accession>